<evidence type="ECO:0000313" key="3">
    <source>
        <dbReference type="Proteomes" id="UP000018050"/>
    </source>
</evidence>
<proteinExistence type="predicted"/>
<name>U6GRQ9_EIMAC</name>
<reference evidence="2" key="1">
    <citation type="submission" date="2013-10" db="EMBL/GenBank/DDBJ databases">
        <title>Genomic analysis of the causative agents of coccidiosis in chickens.</title>
        <authorList>
            <person name="Reid A.J."/>
            <person name="Blake D."/>
            <person name="Billington K."/>
            <person name="Browne H."/>
            <person name="Dunn M."/>
            <person name="Hung S."/>
            <person name="Kawahara F."/>
            <person name="Miranda-Saavedra D."/>
            <person name="Mourier T."/>
            <person name="Nagra H."/>
            <person name="Otto T.D."/>
            <person name="Rawlings N."/>
            <person name="Sanchez A."/>
            <person name="Sanders M."/>
            <person name="Subramaniam C."/>
            <person name="Tay Y."/>
            <person name="Dear P."/>
            <person name="Doerig C."/>
            <person name="Gruber A."/>
            <person name="Parkinson J."/>
            <person name="Shirley M."/>
            <person name="Wan K.L."/>
            <person name="Berriman M."/>
            <person name="Tomley F."/>
            <person name="Pain A."/>
        </authorList>
    </citation>
    <scope>NUCLEOTIDE SEQUENCE</scope>
    <source>
        <strain evidence="2">Houghton</strain>
    </source>
</reference>
<evidence type="ECO:0000313" key="2">
    <source>
        <dbReference type="EMBL" id="CDI82252.1"/>
    </source>
</evidence>
<evidence type="ECO:0000256" key="1">
    <source>
        <dbReference type="SAM" id="SignalP"/>
    </source>
</evidence>
<dbReference type="Proteomes" id="UP000018050">
    <property type="component" value="Unassembled WGS sequence"/>
</dbReference>
<feature type="chain" id="PRO_5004671542" description="Secreted protein" evidence="1">
    <location>
        <begin position="22"/>
        <end position="78"/>
    </location>
</feature>
<reference evidence="2" key="2">
    <citation type="submission" date="2013-10" db="EMBL/GenBank/DDBJ databases">
        <authorList>
            <person name="Aslett M."/>
        </authorList>
    </citation>
    <scope>NUCLEOTIDE SEQUENCE</scope>
    <source>
        <strain evidence="2">Houghton</strain>
    </source>
</reference>
<dbReference type="VEuPathDB" id="ToxoDB:EAH_00065540"/>
<evidence type="ECO:0008006" key="4">
    <source>
        <dbReference type="Google" id="ProtNLM"/>
    </source>
</evidence>
<dbReference type="EMBL" id="HG672185">
    <property type="protein sequence ID" value="CDI82252.1"/>
    <property type="molecule type" value="Genomic_DNA"/>
</dbReference>
<sequence length="78" mass="8544">MRRSGALSTAWDLAAAALCIAWRVFSGAFEQVMRWCACAVMEVEYCLLTKWNVGSWLGGFEWPILVGVDGFAHGKTGS</sequence>
<dbReference type="GeneID" id="25274624"/>
<protein>
    <recommendedName>
        <fullName evidence="4">Secreted protein</fullName>
    </recommendedName>
</protein>
<feature type="signal peptide" evidence="1">
    <location>
        <begin position="1"/>
        <end position="21"/>
    </location>
</feature>
<dbReference type="AlphaFoldDB" id="U6GRQ9"/>
<gene>
    <name evidence="2" type="ORF">EAH_00065540</name>
</gene>
<organism evidence="2 3">
    <name type="scientific">Eimeria acervulina</name>
    <name type="common">Coccidian parasite</name>
    <dbReference type="NCBI Taxonomy" id="5801"/>
    <lineage>
        <taxon>Eukaryota</taxon>
        <taxon>Sar</taxon>
        <taxon>Alveolata</taxon>
        <taxon>Apicomplexa</taxon>
        <taxon>Conoidasida</taxon>
        <taxon>Coccidia</taxon>
        <taxon>Eucoccidiorida</taxon>
        <taxon>Eimeriorina</taxon>
        <taxon>Eimeriidae</taxon>
        <taxon>Eimeria</taxon>
    </lineage>
</organism>
<keyword evidence="1" id="KW-0732">Signal</keyword>
<keyword evidence="3" id="KW-1185">Reference proteome</keyword>
<dbReference type="RefSeq" id="XP_013248277.1">
    <property type="nucleotide sequence ID" value="XM_013392823.1"/>
</dbReference>
<accession>U6GRQ9</accession>